<dbReference type="Proteomes" id="UP000006854">
    <property type="component" value="Chromosome"/>
</dbReference>
<evidence type="ECO:0000313" key="8">
    <source>
        <dbReference type="EMBL" id="CCA59785.1"/>
    </source>
</evidence>
<dbReference type="Gene3D" id="2.60.120.260">
    <property type="entry name" value="Galactose-binding domain-like"/>
    <property type="match status" value="1"/>
</dbReference>
<evidence type="ECO:0000256" key="2">
    <source>
        <dbReference type="ARBA" id="ARBA00022801"/>
    </source>
</evidence>
<protein>
    <recommendedName>
        <fullName evidence="10">Peptide ABC transporter substrate-binding protein</fullName>
    </recommendedName>
</protein>
<dbReference type="SUPFAM" id="SSF51126">
    <property type="entry name" value="Pectin lyase-like"/>
    <property type="match status" value="2"/>
</dbReference>
<sequence>MTGLTGLAGGSATAVADEGRGAAAAAAIPDLTSANRRAPIAGLPDWSKAGYRGGAALPGAAEAHPDPACHITAQELASQYGVRADGSDATTGLQQAVDALRTGCTPSAGYTRLSSITLPAGRVVVTRQLALDADYMVLRGAGMEQTTLAFRPDGNTRYDTLTPDGGDWDEDGATHGAGKGGWTWPGRGLLRVQTREVSPKYAADHAFAPANRKDIFEGSVNQHWASGIPLREGSASGSTQIRLAANADMARFKAGGYLWVGAANSAKFYQQQTVTDSSKYVNLHMRQQIFQIAAVDATGKNLTLDKPLEYDLPVNSTSDGSAAIGGTVYPSRVTPLKVVQGVGIEDLGITQELDGMPKLGGGTYDVTPDDAKADFGNIAPEYAQHGIVLKWAANVWIRRVGTRMTGSHAVVTESAKNIQVQESSFDGSWNKGKGGNGYFRGSRVWDSLYAYNTSRNLRHFTFQWSASDNVVIGNDFDSDLNLHGGWERRNLFENNKAAVPFENSSKNCRTHCGEEGGGGPDDSTWWPIWWGAGPKAVKWSGATGPQNVFYGNDLSKQTTAGGAYQPYYADRSRLYQLGSSAGDPSAYQHLAENGATIQDWAGKENLDYSRAPHAGVNATRTDTSGSLFLKSTGPGPGGGTPAPAPVLVSQGRPATASSVEGAGFEAALAVDGEPGSRWASLEGVDPQWIRIDLGTRHTISRVRLTWEAAYARTYRIQASDDGANWTDVHSTGSGDGAVDDLAVSGTGRYVRMLGTARGTAYGYSLWEFEVYGAPVPGGDTAPPGAPGGLHTTGVSAGSVSLAWDAATDDVGVTGYDVFRGATKVGSTASTSYTDTGLTASTTYAYTVRARDAAGNSSAPSGSVGVTTAPGGGGGPVVDVSTAAQLRDALATAQPGQTIRLAAGEYRGAFVTQRAGTAAAPITLTGPANAVLVNDGPSGTAPSCPAPTAGWDSGYGLWLYGAPHWKLTGFTVKESKKGVVLDNSPHVTLDGLSVHHVDEEAVHFRRSSADGVLKNSTITHTGLVQAGYGEGVYIGSAGSNWGCHGNQGGVDRSDRVQVLDNRIGPSVAAEHIDIKEGTFDGVIRGNTFDGTGITGENSADSWVDAKGVGYLIENNTGTFSSPGTFANGYETHNPSTTPSFANGCGNVWRGNGSDLGGVGAYAIKITSTSKCTADPNVVHASNTVTNAGSGLTNVPVTP</sequence>
<name>F2RG65_STRVP</name>
<dbReference type="InterPro" id="IPR011050">
    <property type="entry name" value="Pectin_lyase_fold/virulence"/>
</dbReference>
<evidence type="ECO:0008006" key="10">
    <source>
        <dbReference type="Google" id="ProtNLM"/>
    </source>
</evidence>
<proteinExistence type="predicted"/>
<dbReference type="PROSITE" id="PS50022">
    <property type="entry name" value="FA58C_3"/>
    <property type="match status" value="1"/>
</dbReference>
<dbReference type="STRING" id="953739.SVEN_6499"/>
<dbReference type="KEGG" id="sve:SVEN_6499"/>
<keyword evidence="5" id="KW-0624">Polysaccharide degradation</keyword>
<organism evidence="8 9">
    <name type="scientific">Streptomyces venezuelae (strain ATCC 10712 / CBS 650.69 / DSM 40230 / JCM 4526 / NBRC 13096 / PD 04745)</name>
    <dbReference type="NCBI Taxonomy" id="953739"/>
    <lineage>
        <taxon>Bacteria</taxon>
        <taxon>Bacillati</taxon>
        <taxon>Actinomycetota</taxon>
        <taxon>Actinomycetes</taxon>
        <taxon>Kitasatosporales</taxon>
        <taxon>Streptomycetaceae</taxon>
        <taxon>Streptomyces</taxon>
    </lineage>
</organism>
<gene>
    <name evidence="8" type="ordered locus">SVEN_6499</name>
</gene>
<dbReference type="SUPFAM" id="SSF49265">
    <property type="entry name" value="Fibronectin type III"/>
    <property type="match status" value="1"/>
</dbReference>
<dbReference type="PROSITE" id="PS50853">
    <property type="entry name" value="FN3"/>
    <property type="match status" value="1"/>
</dbReference>
<reference evidence="8 9" key="1">
    <citation type="journal article" date="2011" name="BMC Genomics">
        <title>Genome-wide analysis of the role of GlnR in Streptomyces venezuelae provides new insights into global nitrogen regulation in actinomycetes.</title>
        <authorList>
            <person name="Pullan S.T."/>
            <person name="Bibb M.J."/>
            <person name="Merrick M."/>
        </authorList>
    </citation>
    <scope>NUCLEOTIDE SEQUENCE [LARGE SCALE GENOMIC DNA]</scope>
    <source>
        <strain evidence="9">ATCC 10712 / CBS 650.69 / DSM 40230 / JCM 4526 / NBRC 13096 / PD 04745</strain>
    </source>
</reference>
<dbReference type="InterPro" id="IPR000421">
    <property type="entry name" value="FA58C"/>
</dbReference>
<evidence type="ECO:0000259" key="6">
    <source>
        <dbReference type="PROSITE" id="PS50022"/>
    </source>
</evidence>
<dbReference type="GO" id="GO:0016798">
    <property type="term" value="F:hydrolase activity, acting on glycosyl bonds"/>
    <property type="evidence" value="ECO:0007669"/>
    <property type="project" value="UniProtKB-KW"/>
</dbReference>
<dbReference type="CDD" id="cd00063">
    <property type="entry name" value="FN3"/>
    <property type="match status" value="1"/>
</dbReference>
<dbReference type="InterPro" id="IPR036116">
    <property type="entry name" value="FN3_sf"/>
</dbReference>
<feature type="domain" description="F5/8 type C" evidence="6">
    <location>
        <begin position="640"/>
        <end position="773"/>
    </location>
</feature>
<evidence type="ECO:0000256" key="4">
    <source>
        <dbReference type="ARBA" id="ARBA00023295"/>
    </source>
</evidence>
<keyword evidence="3" id="KW-0119">Carbohydrate metabolism</keyword>
<keyword evidence="1" id="KW-0732">Signal</keyword>
<dbReference type="InterPro" id="IPR012334">
    <property type="entry name" value="Pectin_lyas_fold"/>
</dbReference>
<dbReference type="InterPro" id="IPR008979">
    <property type="entry name" value="Galactose-bd-like_sf"/>
</dbReference>
<dbReference type="Gene3D" id="2.60.40.10">
    <property type="entry name" value="Immunoglobulins"/>
    <property type="match status" value="1"/>
</dbReference>
<dbReference type="Pfam" id="PF00754">
    <property type="entry name" value="F5_F8_type_C"/>
    <property type="match status" value="1"/>
</dbReference>
<dbReference type="FunFam" id="2.60.40.10:FF:001114">
    <property type="entry name" value="Chitinase A1"/>
    <property type="match status" value="1"/>
</dbReference>
<keyword evidence="4" id="KW-0326">Glycosidase</keyword>
<dbReference type="Gene3D" id="2.160.20.10">
    <property type="entry name" value="Single-stranded right-handed beta-helix, Pectin lyase-like"/>
    <property type="match status" value="1"/>
</dbReference>
<dbReference type="eggNOG" id="COG1409">
    <property type="taxonomic scope" value="Bacteria"/>
</dbReference>
<dbReference type="GO" id="GO:0000272">
    <property type="term" value="P:polysaccharide catabolic process"/>
    <property type="evidence" value="ECO:0007669"/>
    <property type="project" value="UniProtKB-KW"/>
</dbReference>
<dbReference type="AlphaFoldDB" id="F2RG65"/>
<evidence type="ECO:0000259" key="7">
    <source>
        <dbReference type="PROSITE" id="PS50853"/>
    </source>
</evidence>
<evidence type="ECO:0000256" key="3">
    <source>
        <dbReference type="ARBA" id="ARBA00023277"/>
    </source>
</evidence>
<dbReference type="PATRIC" id="fig|953739.5.peg.1717"/>
<dbReference type="SMART" id="SM00231">
    <property type="entry name" value="FA58C"/>
    <property type="match status" value="1"/>
</dbReference>
<dbReference type="SUPFAM" id="SSF49785">
    <property type="entry name" value="Galactose-binding domain-like"/>
    <property type="match status" value="1"/>
</dbReference>
<dbReference type="RefSeq" id="WP_015037680.1">
    <property type="nucleotide sequence ID" value="NC_018750.1"/>
</dbReference>
<dbReference type="eggNOG" id="COG5434">
    <property type="taxonomic scope" value="Bacteria"/>
</dbReference>
<evidence type="ECO:0000313" key="9">
    <source>
        <dbReference type="Proteomes" id="UP000006854"/>
    </source>
</evidence>
<dbReference type="HOGENOM" id="CLU_271146_0_0_11"/>
<evidence type="ECO:0000256" key="1">
    <source>
        <dbReference type="ARBA" id="ARBA00022729"/>
    </source>
</evidence>
<dbReference type="eggNOG" id="COG3420">
    <property type="taxonomic scope" value="Bacteria"/>
</dbReference>
<dbReference type="SMART" id="SM00060">
    <property type="entry name" value="FN3"/>
    <property type="match status" value="1"/>
</dbReference>
<evidence type="ECO:0000256" key="5">
    <source>
        <dbReference type="ARBA" id="ARBA00023326"/>
    </source>
</evidence>
<dbReference type="EMBL" id="FR845719">
    <property type="protein sequence ID" value="CCA59785.1"/>
    <property type="molecule type" value="Genomic_DNA"/>
</dbReference>
<keyword evidence="9" id="KW-1185">Reference proteome</keyword>
<dbReference type="Pfam" id="PF00041">
    <property type="entry name" value="fn3"/>
    <property type="match status" value="1"/>
</dbReference>
<keyword evidence="2" id="KW-0378">Hydrolase</keyword>
<dbReference type="InterPro" id="IPR003961">
    <property type="entry name" value="FN3_dom"/>
</dbReference>
<dbReference type="InterPro" id="IPR013783">
    <property type="entry name" value="Ig-like_fold"/>
</dbReference>
<accession>F2RG65</accession>
<feature type="domain" description="Fibronectin type-III" evidence="7">
    <location>
        <begin position="785"/>
        <end position="870"/>
    </location>
</feature>